<protein>
    <submittedName>
        <fullName evidence="1">Uncharacterized protein</fullName>
    </submittedName>
</protein>
<keyword evidence="2" id="KW-1185">Reference proteome</keyword>
<dbReference type="EMBL" id="CAJJDP010000012">
    <property type="protein sequence ID" value="CAD8142356.1"/>
    <property type="molecule type" value="Genomic_DNA"/>
</dbReference>
<gene>
    <name evidence="1" type="ORF">POCTA_138.1.T0130438</name>
</gene>
<reference evidence="1" key="1">
    <citation type="submission" date="2021-01" db="EMBL/GenBank/DDBJ databases">
        <authorList>
            <consortium name="Genoscope - CEA"/>
            <person name="William W."/>
        </authorList>
    </citation>
    <scope>NUCLEOTIDE SEQUENCE</scope>
</reference>
<evidence type="ECO:0000313" key="2">
    <source>
        <dbReference type="Proteomes" id="UP000683925"/>
    </source>
</evidence>
<accession>A0A8S1SSI2</accession>
<dbReference type="Proteomes" id="UP000683925">
    <property type="component" value="Unassembled WGS sequence"/>
</dbReference>
<evidence type="ECO:0000313" key="1">
    <source>
        <dbReference type="EMBL" id="CAD8142356.1"/>
    </source>
</evidence>
<organism evidence="1 2">
    <name type="scientific">Paramecium octaurelia</name>
    <dbReference type="NCBI Taxonomy" id="43137"/>
    <lineage>
        <taxon>Eukaryota</taxon>
        <taxon>Sar</taxon>
        <taxon>Alveolata</taxon>
        <taxon>Ciliophora</taxon>
        <taxon>Intramacronucleata</taxon>
        <taxon>Oligohymenophorea</taxon>
        <taxon>Peniculida</taxon>
        <taxon>Parameciidae</taxon>
        <taxon>Paramecium</taxon>
    </lineage>
</organism>
<comment type="caution">
    <text evidence="1">The sequence shown here is derived from an EMBL/GenBank/DDBJ whole genome shotgun (WGS) entry which is preliminary data.</text>
</comment>
<dbReference type="AlphaFoldDB" id="A0A8S1SSI2"/>
<proteinExistence type="predicted"/>
<name>A0A8S1SSI2_PAROT</name>
<sequence>MIYFLKQQQNFTFPSYLIHINIHLIDTYFNHTQIFNFLKLHNNTKGLIIQLTFYNLVFCTVKCKALVKVNAPEQVQKHSINQHMIYCRTYDQNCIQNRILIRILTVFIIQSKASYSITQLKQNLVVISRNTQNSYILDFFQFYVFKYQMDQQKLIIIRNCILQVNNWCLSD</sequence>